<organism evidence="8 9">
    <name type="scientific">Alsobacter metallidurans</name>
    <dbReference type="NCBI Taxonomy" id="340221"/>
    <lineage>
        <taxon>Bacteria</taxon>
        <taxon>Pseudomonadati</taxon>
        <taxon>Pseudomonadota</taxon>
        <taxon>Alphaproteobacteria</taxon>
        <taxon>Hyphomicrobiales</taxon>
        <taxon>Alsobacteraceae</taxon>
        <taxon>Alsobacter</taxon>
    </lineage>
</organism>
<evidence type="ECO:0000256" key="3">
    <source>
        <dbReference type="ARBA" id="ARBA00012515"/>
    </source>
</evidence>
<comment type="similarity">
    <text evidence="2">Belongs to the DeoC/FbaB aldolase family. DeoC type 2 subfamily.</text>
</comment>
<reference evidence="8" key="2">
    <citation type="submission" date="2020-09" db="EMBL/GenBank/DDBJ databases">
        <authorList>
            <person name="Sun Q."/>
            <person name="Zhou Y."/>
        </authorList>
    </citation>
    <scope>NUCLEOTIDE SEQUENCE</scope>
    <source>
        <strain evidence="8">CGMCC 1.12214</strain>
    </source>
</reference>
<evidence type="ECO:0000256" key="6">
    <source>
        <dbReference type="ARBA" id="ARBA00048791"/>
    </source>
</evidence>
<evidence type="ECO:0000256" key="5">
    <source>
        <dbReference type="ARBA" id="ARBA00023270"/>
    </source>
</evidence>
<keyword evidence="4" id="KW-0456">Lyase</keyword>
<evidence type="ECO:0000313" key="8">
    <source>
        <dbReference type="EMBL" id="GGH08631.1"/>
    </source>
</evidence>
<dbReference type="GO" id="GO:0009264">
    <property type="term" value="P:deoxyribonucleotide catabolic process"/>
    <property type="evidence" value="ECO:0007669"/>
    <property type="project" value="UniProtKB-UniRule"/>
</dbReference>
<comment type="catalytic activity">
    <reaction evidence="6">
        <text>2-deoxy-D-ribose 5-phosphate = D-glyceraldehyde 3-phosphate + acetaldehyde</text>
        <dbReference type="Rhea" id="RHEA:12821"/>
        <dbReference type="ChEBI" id="CHEBI:15343"/>
        <dbReference type="ChEBI" id="CHEBI:59776"/>
        <dbReference type="ChEBI" id="CHEBI:62877"/>
        <dbReference type="EC" id="4.1.2.4"/>
    </reaction>
</comment>
<reference evidence="8" key="1">
    <citation type="journal article" date="2014" name="Int. J. Syst. Evol. Microbiol.">
        <title>Complete genome sequence of Corynebacterium casei LMG S-19264T (=DSM 44701T), isolated from a smear-ripened cheese.</title>
        <authorList>
            <consortium name="US DOE Joint Genome Institute (JGI-PGF)"/>
            <person name="Walter F."/>
            <person name="Albersmeier A."/>
            <person name="Kalinowski J."/>
            <person name="Ruckert C."/>
        </authorList>
    </citation>
    <scope>NUCLEOTIDE SEQUENCE</scope>
    <source>
        <strain evidence="8">CGMCC 1.12214</strain>
    </source>
</reference>
<dbReference type="EMBL" id="BMES01000001">
    <property type="protein sequence ID" value="GGH08631.1"/>
    <property type="molecule type" value="Genomic_DNA"/>
</dbReference>
<dbReference type="NCBIfam" id="TIGR00126">
    <property type="entry name" value="deoC"/>
    <property type="match status" value="1"/>
</dbReference>
<dbReference type="AlphaFoldDB" id="A0A917I484"/>
<dbReference type="SUPFAM" id="SSF51569">
    <property type="entry name" value="Aldolase"/>
    <property type="match status" value="1"/>
</dbReference>
<comment type="pathway">
    <text evidence="1">Carbohydrate degradation; 2-deoxy-D-ribose 1-phosphate degradation; D-glyceraldehyde 3-phosphate and acetaldehyde from 2-deoxy-alpha-D-ribose 1-phosphate: step 2/2.</text>
</comment>
<sequence>MSDAQAALARRLLGLLDLTNLESNCGPADIRALCQKAVSPQGSVAAVCLWPQFVGEAARTLKDTGVRIATVVNFPAGGEDLERVLDDMGEALGDGADEIDLVLPYRAFLRGEADIAADMVREAKAVLQGDQQLKVILETGAYPDQPSIAEASRLAIDSGADFIKTSTGKIDISATLPASETMLQAIKASARPVGFKAAGGIRTVKDAGAYLALAERIMGAGWAAPTTFRIGASSLHAALLAAIDGAAAPSASNAY</sequence>
<dbReference type="PIRSF" id="PIRSF001357">
    <property type="entry name" value="DeoC"/>
    <property type="match status" value="1"/>
</dbReference>
<evidence type="ECO:0000256" key="2">
    <source>
        <dbReference type="ARBA" id="ARBA00009473"/>
    </source>
</evidence>
<keyword evidence="9" id="KW-1185">Reference proteome</keyword>
<dbReference type="InterPro" id="IPR002915">
    <property type="entry name" value="DeoC/FbaB/LacD_aldolase"/>
</dbReference>
<proteinExistence type="inferred from homology"/>
<evidence type="ECO:0000256" key="7">
    <source>
        <dbReference type="NCBIfam" id="TIGR00126"/>
    </source>
</evidence>
<dbReference type="GO" id="GO:0005737">
    <property type="term" value="C:cytoplasm"/>
    <property type="evidence" value="ECO:0007669"/>
    <property type="project" value="InterPro"/>
</dbReference>
<dbReference type="InterPro" id="IPR013785">
    <property type="entry name" value="Aldolase_TIM"/>
</dbReference>
<dbReference type="PANTHER" id="PTHR10889">
    <property type="entry name" value="DEOXYRIBOSE-PHOSPHATE ALDOLASE"/>
    <property type="match status" value="1"/>
</dbReference>
<dbReference type="InterPro" id="IPR011343">
    <property type="entry name" value="DeoC"/>
</dbReference>
<dbReference type="SMART" id="SM01133">
    <property type="entry name" value="DeoC"/>
    <property type="match status" value="1"/>
</dbReference>
<keyword evidence="5" id="KW-0704">Schiff base</keyword>
<evidence type="ECO:0000313" key="9">
    <source>
        <dbReference type="Proteomes" id="UP000603912"/>
    </source>
</evidence>
<dbReference type="EC" id="4.1.2.4" evidence="3 7"/>
<gene>
    <name evidence="8" type="primary">deoC</name>
    <name evidence="8" type="ORF">GCM10007036_04220</name>
</gene>
<dbReference type="Pfam" id="PF01791">
    <property type="entry name" value="DeoC"/>
    <property type="match status" value="1"/>
</dbReference>
<dbReference type="GO" id="GO:0004139">
    <property type="term" value="F:deoxyribose-phosphate aldolase activity"/>
    <property type="evidence" value="ECO:0007669"/>
    <property type="project" value="UniProtKB-UniRule"/>
</dbReference>
<accession>A0A917I484</accession>
<name>A0A917I484_9HYPH</name>
<dbReference type="GO" id="GO:0016052">
    <property type="term" value="P:carbohydrate catabolic process"/>
    <property type="evidence" value="ECO:0007669"/>
    <property type="project" value="TreeGrafter"/>
</dbReference>
<dbReference type="Proteomes" id="UP000603912">
    <property type="component" value="Unassembled WGS sequence"/>
</dbReference>
<dbReference type="Gene3D" id="3.20.20.70">
    <property type="entry name" value="Aldolase class I"/>
    <property type="match status" value="1"/>
</dbReference>
<comment type="caution">
    <text evidence="8">The sequence shown here is derived from an EMBL/GenBank/DDBJ whole genome shotgun (WGS) entry which is preliminary data.</text>
</comment>
<dbReference type="RefSeq" id="WP_188516078.1">
    <property type="nucleotide sequence ID" value="NZ_BMES01000001.1"/>
</dbReference>
<dbReference type="PANTHER" id="PTHR10889:SF3">
    <property type="entry name" value="DEOXYRIBOSE-PHOSPHATE ALDOLASE"/>
    <property type="match status" value="1"/>
</dbReference>
<evidence type="ECO:0000256" key="1">
    <source>
        <dbReference type="ARBA" id="ARBA00004816"/>
    </source>
</evidence>
<evidence type="ECO:0000256" key="4">
    <source>
        <dbReference type="ARBA" id="ARBA00023239"/>
    </source>
</evidence>
<protein>
    <recommendedName>
        <fullName evidence="3 7">Deoxyribose-phosphate aldolase</fullName>
        <ecNumber evidence="3 7">4.1.2.4</ecNumber>
    </recommendedName>
</protein>